<dbReference type="Pfam" id="PF07727">
    <property type="entry name" value="RVT_2"/>
    <property type="match status" value="1"/>
</dbReference>
<feature type="domain" description="Reverse transcriptase Ty1/copia-type" evidence="1">
    <location>
        <begin position="32"/>
        <end position="158"/>
    </location>
</feature>
<name>A0A9K3KEE4_9STRA</name>
<evidence type="ECO:0000313" key="2">
    <source>
        <dbReference type="EMBL" id="KAG7342125.1"/>
    </source>
</evidence>
<dbReference type="AlphaFoldDB" id="A0A9K3KEE4"/>
<dbReference type="InterPro" id="IPR013103">
    <property type="entry name" value="RVT_2"/>
</dbReference>
<organism evidence="2 3">
    <name type="scientific">Nitzschia inconspicua</name>
    <dbReference type="NCBI Taxonomy" id="303405"/>
    <lineage>
        <taxon>Eukaryota</taxon>
        <taxon>Sar</taxon>
        <taxon>Stramenopiles</taxon>
        <taxon>Ochrophyta</taxon>
        <taxon>Bacillariophyta</taxon>
        <taxon>Bacillariophyceae</taxon>
        <taxon>Bacillariophycidae</taxon>
        <taxon>Bacillariales</taxon>
        <taxon>Bacillariaceae</taxon>
        <taxon>Nitzschia</taxon>
    </lineage>
</organism>
<gene>
    <name evidence="2" type="ORF">IV203_007217</name>
</gene>
<dbReference type="EMBL" id="JAGRRH010000025">
    <property type="protein sequence ID" value="KAG7342125.1"/>
    <property type="molecule type" value="Genomic_DNA"/>
</dbReference>
<dbReference type="Proteomes" id="UP000693970">
    <property type="component" value="Unassembled WGS sequence"/>
</dbReference>
<proteinExistence type="predicted"/>
<sequence>MKLDGPLVEILCEIDPRYHKYVVYEKGQKVLYVHLIKALYGMLVSAMLFYKKLKQDLIDYGFEINPYDPCVANKIVNGKQLTITWHVDDLKVSHMQPSVVTEFMDWVKKMYGQIGEVKITRGKVHEYLGMKLIYNSDGSMTIDMSDYIQSMIDAFPIKYLEGKSVSSPWNDNLFKVDEHSNKLEKKRAEQFHTTTAQGLFACKRARPDINPVIAFLTTRDSLTLKLSDDMTIKWYVDAAFAVHPDMKSHTGITAIFGQGAPICTSRKQIVNARSSTEAELVGADDAAGPLLWTMRFKHSQGYKIKSVLYQDNKAAILMETNGRASAGKRSRHLDIRYFFIYDVKEKGLVKIQYCPTNDMIADDMTKPLHGNKFKMFREIIMGRQSMKSTGVSMKKER</sequence>
<dbReference type="GO" id="GO:0003964">
    <property type="term" value="F:RNA-directed DNA polymerase activity"/>
    <property type="evidence" value="ECO:0007669"/>
    <property type="project" value="UniProtKB-KW"/>
</dbReference>
<reference evidence="2" key="1">
    <citation type="journal article" date="2021" name="Sci. Rep.">
        <title>Diploid genomic architecture of Nitzschia inconspicua, an elite biomass production diatom.</title>
        <authorList>
            <person name="Oliver A."/>
            <person name="Podell S."/>
            <person name="Pinowska A."/>
            <person name="Traller J.C."/>
            <person name="Smith S.R."/>
            <person name="McClure R."/>
            <person name="Beliaev A."/>
            <person name="Bohutskyi P."/>
            <person name="Hill E.A."/>
            <person name="Rabines A."/>
            <person name="Zheng H."/>
            <person name="Allen L.Z."/>
            <person name="Kuo A."/>
            <person name="Grigoriev I.V."/>
            <person name="Allen A.E."/>
            <person name="Hazlebeck D."/>
            <person name="Allen E.E."/>
        </authorList>
    </citation>
    <scope>NUCLEOTIDE SEQUENCE</scope>
    <source>
        <strain evidence="2">Hildebrandi</strain>
    </source>
</reference>
<keyword evidence="2" id="KW-0808">Transferase</keyword>
<reference evidence="2" key="2">
    <citation type="submission" date="2021-04" db="EMBL/GenBank/DDBJ databases">
        <authorList>
            <person name="Podell S."/>
        </authorList>
    </citation>
    <scope>NUCLEOTIDE SEQUENCE</scope>
    <source>
        <strain evidence="2">Hildebrandi</strain>
    </source>
</reference>
<dbReference type="CDD" id="cd09272">
    <property type="entry name" value="RNase_HI_RT_Ty1"/>
    <property type="match status" value="1"/>
</dbReference>
<keyword evidence="2" id="KW-0695">RNA-directed DNA polymerase</keyword>
<dbReference type="OrthoDB" id="1113209at2759"/>
<accession>A0A9K3KEE4</accession>
<protein>
    <submittedName>
        <fullName evidence="2">Reverse transcriptase RNA-dependent DNA polymerase</fullName>
    </submittedName>
</protein>
<evidence type="ECO:0000313" key="3">
    <source>
        <dbReference type="Proteomes" id="UP000693970"/>
    </source>
</evidence>
<comment type="caution">
    <text evidence="2">The sequence shown here is derived from an EMBL/GenBank/DDBJ whole genome shotgun (WGS) entry which is preliminary data.</text>
</comment>
<keyword evidence="2" id="KW-0548">Nucleotidyltransferase</keyword>
<keyword evidence="3" id="KW-1185">Reference proteome</keyword>
<evidence type="ECO:0000259" key="1">
    <source>
        <dbReference type="Pfam" id="PF07727"/>
    </source>
</evidence>